<keyword evidence="2" id="KW-0732">Signal</keyword>
<gene>
    <name evidence="3" type="primary">tspA</name>
    <name evidence="3" type="ORF">NCTC10295_00058</name>
</gene>
<feature type="region of interest" description="Disordered" evidence="1">
    <location>
        <begin position="107"/>
        <end position="240"/>
    </location>
</feature>
<feature type="compositionally biased region" description="Low complexity" evidence="1">
    <location>
        <begin position="205"/>
        <end position="236"/>
    </location>
</feature>
<dbReference type="EMBL" id="UGQS01000001">
    <property type="protein sequence ID" value="STZ75335.1"/>
    <property type="molecule type" value="Genomic_DNA"/>
</dbReference>
<evidence type="ECO:0000256" key="2">
    <source>
        <dbReference type="SAM" id="SignalP"/>
    </source>
</evidence>
<evidence type="ECO:0000256" key="1">
    <source>
        <dbReference type="SAM" id="MobiDB-lite"/>
    </source>
</evidence>
<evidence type="ECO:0000313" key="4">
    <source>
        <dbReference type="Proteomes" id="UP000254651"/>
    </source>
</evidence>
<accession>A0A378UDE1</accession>
<name>A0A378UDE1_BERDE</name>
<sequence>MAASAALFAAAASWAGLGGLTVQSGLGEPFSGSITVKGEEAEALRDGDGLAVSDSSLKAKMRRSGDDVVVRLYTRKAVSEPVMVFRVTIGSQSREYTAILDPKEYVSQARQGRRQQAEAPEQPEEARVPTAAPAAPTADRVSEPPRVAETPPPRSAPVHITPAASHTAPPPAALPPAVEPSEKSAITEPHSVVPPQETTEHEAPPQAWHASEAASAAGQEPASDAAPDNASAAVVPSEPPAREKGIWHWVLLGCLLLAAVMMLGKRLRRGGSDADTVEQDAEAGFDDGLGGILPGSPAAAPPQTPEFDGRRSAFDGGSAYQAAEPAHSPLDFPYPDAPQPSENLPHTAAAPAEVEQEADEPLPFTAPTDEAVMYSDAVEWIAPPQAPEAQEAAADTDDDADEAGQRDAAALLEAEYDLARMYLEKGDLEPARRIVALLQEEYGGSVPEDIQARLSGDGDRH</sequence>
<organism evidence="3 4">
    <name type="scientific">Bergeriella denitrificans</name>
    <name type="common">Neisseria denitrificans</name>
    <dbReference type="NCBI Taxonomy" id="494"/>
    <lineage>
        <taxon>Bacteria</taxon>
        <taxon>Pseudomonadati</taxon>
        <taxon>Pseudomonadota</taxon>
        <taxon>Betaproteobacteria</taxon>
        <taxon>Neisseriales</taxon>
        <taxon>Neisseriaceae</taxon>
        <taxon>Bergeriella</taxon>
    </lineage>
</organism>
<dbReference type="AlphaFoldDB" id="A0A378UDE1"/>
<feature type="chain" id="PRO_5016565333" evidence="2">
    <location>
        <begin position="16"/>
        <end position="461"/>
    </location>
</feature>
<feature type="signal peptide" evidence="2">
    <location>
        <begin position="1"/>
        <end position="15"/>
    </location>
</feature>
<feature type="compositionally biased region" description="Pro residues" evidence="1">
    <location>
        <begin position="168"/>
        <end position="178"/>
    </location>
</feature>
<feature type="compositionally biased region" description="Low complexity" evidence="1">
    <location>
        <begin position="128"/>
        <end position="139"/>
    </location>
</feature>
<keyword evidence="4" id="KW-1185">Reference proteome</keyword>
<proteinExistence type="predicted"/>
<dbReference type="Proteomes" id="UP000254651">
    <property type="component" value="Unassembled WGS sequence"/>
</dbReference>
<feature type="region of interest" description="Disordered" evidence="1">
    <location>
        <begin position="284"/>
        <end position="359"/>
    </location>
</feature>
<evidence type="ECO:0000313" key="3">
    <source>
        <dbReference type="EMBL" id="STZ75335.1"/>
    </source>
</evidence>
<reference evidence="3 4" key="1">
    <citation type="submission" date="2018-06" db="EMBL/GenBank/DDBJ databases">
        <authorList>
            <consortium name="Pathogen Informatics"/>
            <person name="Doyle S."/>
        </authorList>
    </citation>
    <scope>NUCLEOTIDE SEQUENCE [LARGE SCALE GENOMIC DNA]</scope>
    <source>
        <strain evidence="3 4">NCTC10295</strain>
    </source>
</reference>
<protein>
    <submittedName>
        <fullName evidence="3">TspA protein</fullName>
    </submittedName>
</protein>